<reference evidence="2 3" key="1">
    <citation type="submission" date="2011-07" db="EMBL/GenBank/DDBJ databases">
        <title>The complete genome of chromosome of Emticicia oligotrophica DSM 17448.</title>
        <authorList>
            <consortium name="US DOE Joint Genome Institute (JGI-PGF)"/>
            <person name="Lucas S."/>
            <person name="Han J."/>
            <person name="Lapidus A."/>
            <person name="Bruce D."/>
            <person name="Goodwin L."/>
            <person name="Pitluck S."/>
            <person name="Peters L."/>
            <person name="Kyrpides N."/>
            <person name="Mavromatis K."/>
            <person name="Ivanova N."/>
            <person name="Ovchinnikova G."/>
            <person name="Teshima H."/>
            <person name="Detter J.C."/>
            <person name="Tapia R."/>
            <person name="Han C."/>
            <person name="Land M."/>
            <person name="Hauser L."/>
            <person name="Markowitz V."/>
            <person name="Cheng J.-F."/>
            <person name="Hugenholtz P."/>
            <person name="Woyke T."/>
            <person name="Wu D."/>
            <person name="Tindall B."/>
            <person name="Pomrenke H."/>
            <person name="Brambilla E."/>
            <person name="Klenk H.-P."/>
            <person name="Eisen J.A."/>
        </authorList>
    </citation>
    <scope>NUCLEOTIDE SEQUENCE [LARGE SCALE GENOMIC DNA]</scope>
    <source>
        <strain evidence="2 3">DSM 17448</strain>
    </source>
</reference>
<evidence type="ECO:0000256" key="1">
    <source>
        <dbReference type="SAM" id="MobiDB-lite"/>
    </source>
</evidence>
<keyword evidence="3" id="KW-1185">Reference proteome</keyword>
<evidence type="ECO:0000313" key="3">
    <source>
        <dbReference type="Proteomes" id="UP000002875"/>
    </source>
</evidence>
<protein>
    <recommendedName>
        <fullName evidence="4">Lipoprotein</fullName>
    </recommendedName>
</protein>
<sequence length="137" mass="15216">MACSTTNNTQQQDTTKAEQSPPIVGNDTDEHGCKPSAGYQWSVLKNDCIRIFESGQRLDPVAAELEKSFSAFAVFKSDSAKEQVELFLVGEKASVILNKDAKTSLWKNDKYTLSQNKEVYTLEDANKKLLYKSGADK</sequence>
<name>A0ABN4AIS0_EMTOG</name>
<proteinExistence type="predicted"/>
<evidence type="ECO:0008006" key="4">
    <source>
        <dbReference type="Google" id="ProtNLM"/>
    </source>
</evidence>
<organism evidence="2 3">
    <name type="scientific">Emticicia oligotrophica (strain DSM 17448 / CIP 109782 / MTCC 6937 / GPTSA100-15)</name>
    <dbReference type="NCBI Taxonomy" id="929562"/>
    <lineage>
        <taxon>Bacteria</taxon>
        <taxon>Pseudomonadati</taxon>
        <taxon>Bacteroidota</taxon>
        <taxon>Cytophagia</taxon>
        <taxon>Cytophagales</taxon>
        <taxon>Leadbetterellaceae</taxon>
        <taxon>Emticicia</taxon>
    </lineage>
</organism>
<feature type="region of interest" description="Disordered" evidence="1">
    <location>
        <begin position="1"/>
        <end position="31"/>
    </location>
</feature>
<feature type="compositionally biased region" description="Low complexity" evidence="1">
    <location>
        <begin position="1"/>
        <end position="14"/>
    </location>
</feature>
<gene>
    <name evidence="2" type="ordered locus">Emtol_0898</name>
</gene>
<dbReference type="EMBL" id="CP002961">
    <property type="protein sequence ID" value="AFK02049.1"/>
    <property type="molecule type" value="Genomic_DNA"/>
</dbReference>
<dbReference type="Proteomes" id="UP000002875">
    <property type="component" value="Chromosome"/>
</dbReference>
<evidence type="ECO:0000313" key="2">
    <source>
        <dbReference type="EMBL" id="AFK02049.1"/>
    </source>
</evidence>
<accession>A0ABN4AIS0</accession>